<evidence type="ECO:0000313" key="4">
    <source>
        <dbReference type="Proteomes" id="UP000236370"/>
    </source>
</evidence>
<feature type="non-terminal residue" evidence="3">
    <location>
        <position position="1"/>
    </location>
</feature>
<dbReference type="GO" id="GO:0004177">
    <property type="term" value="F:aminopeptidase activity"/>
    <property type="evidence" value="ECO:0007669"/>
    <property type="project" value="UniProtKB-KW"/>
</dbReference>
<feature type="domain" description="Peptidase M1 membrane alanine aminopeptidase" evidence="2">
    <location>
        <begin position="2"/>
        <end position="77"/>
    </location>
</feature>
<dbReference type="AlphaFoldDB" id="A0A2J8M2D4"/>
<dbReference type="EMBL" id="NBAG03000271">
    <property type="protein sequence ID" value="PNI53658.1"/>
    <property type="molecule type" value="Genomic_DNA"/>
</dbReference>
<proteinExistence type="predicted"/>
<dbReference type="Gene3D" id="2.60.40.1910">
    <property type="match status" value="1"/>
</dbReference>
<dbReference type="InterPro" id="IPR027268">
    <property type="entry name" value="Peptidase_M4/M1_CTD_sf"/>
</dbReference>
<name>A0A2J8M2D4_PANTR</name>
<dbReference type="SUPFAM" id="SSF55486">
    <property type="entry name" value="Metalloproteases ('zincins'), catalytic domain"/>
    <property type="match status" value="1"/>
</dbReference>
<comment type="caution">
    <text evidence="3">The sequence shown here is derived from an EMBL/GenBank/DDBJ whole genome shotgun (WGS) entry which is preliminary data.</text>
</comment>
<evidence type="ECO:0000313" key="3">
    <source>
        <dbReference type="EMBL" id="PNI53658.1"/>
    </source>
</evidence>
<dbReference type="GO" id="GO:0008237">
    <property type="term" value="F:metallopeptidase activity"/>
    <property type="evidence" value="ECO:0007669"/>
    <property type="project" value="InterPro"/>
</dbReference>
<dbReference type="PANTHER" id="PTHR11533:SF276">
    <property type="entry name" value="GLUTAMYL AMINOPEPTIDASE"/>
    <property type="match status" value="1"/>
</dbReference>
<sequence length="143" mass="16488">VTVTTPDEITSVFDGISYSKGSSILRMLEDWIKPENFQKGCQMYLEKYQFKNAKTSDFWAALEEASRLPVKEVMDTWTRQMGYPVLNVNGVKNITQKRFLLDPRANPSQPPSDLGYTWNIPVKWTEDNITSSVLFNRSEKEVN</sequence>
<accession>A0A2J8M2D4</accession>
<dbReference type="InterPro" id="IPR014782">
    <property type="entry name" value="Peptidase_M1_dom"/>
</dbReference>
<organism evidence="3 4">
    <name type="scientific">Pan troglodytes</name>
    <name type="common">Chimpanzee</name>
    <dbReference type="NCBI Taxonomy" id="9598"/>
    <lineage>
        <taxon>Eukaryota</taxon>
        <taxon>Metazoa</taxon>
        <taxon>Chordata</taxon>
        <taxon>Craniata</taxon>
        <taxon>Vertebrata</taxon>
        <taxon>Euteleostomi</taxon>
        <taxon>Mammalia</taxon>
        <taxon>Eutheria</taxon>
        <taxon>Euarchontoglires</taxon>
        <taxon>Primates</taxon>
        <taxon>Haplorrhini</taxon>
        <taxon>Catarrhini</taxon>
        <taxon>Hominidae</taxon>
        <taxon>Pan</taxon>
    </lineage>
</organism>
<reference evidence="3 4" key="1">
    <citation type="submission" date="2017-12" db="EMBL/GenBank/DDBJ databases">
        <title>High-resolution comparative analysis of great ape genomes.</title>
        <authorList>
            <person name="Pollen A."/>
            <person name="Hastie A."/>
            <person name="Hormozdiari F."/>
            <person name="Dougherty M."/>
            <person name="Liu R."/>
            <person name="Chaisson M."/>
            <person name="Hoppe E."/>
            <person name="Hill C."/>
            <person name="Pang A."/>
            <person name="Hillier L."/>
            <person name="Baker C."/>
            <person name="Armstrong J."/>
            <person name="Shendure J."/>
            <person name="Paten B."/>
            <person name="Wilson R."/>
            <person name="Chao H."/>
            <person name="Schneider V."/>
            <person name="Ventura M."/>
            <person name="Kronenberg Z."/>
            <person name="Murali S."/>
            <person name="Gordon D."/>
            <person name="Cantsilieris S."/>
            <person name="Munson K."/>
            <person name="Nelson B."/>
            <person name="Raja A."/>
            <person name="Underwood J."/>
            <person name="Diekhans M."/>
            <person name="Fiddes I."/>
            <person name="Haussler D."/>
            <person name="Eichler E."/>
        </authorList>
    </citation>
    <scope>NUCLEOTIDE SEQUENCE [LARGE SCALE GENOMIC DNA]</scope>
    <source>
        <strain evidence="3">Yerkes chimp pedigree #C0471</strain>
    </source>
</reference>
<keyword evidence="1" id="KW-0031">Aminopeptidase</keyword>
<dbReference type="Proteomes" id="UP000236370">
    <property type="component" value="Unassembled WGS sequence"/>
</dbReference>
<evidence type="ECO:0000259" key="2">
    <source>
        <dbReference type="Pfam" id="PF01433"/>
    </source>
</evidence>
<dbReference type="InterPro" id="IPR050344">
    <property type="entry name" value="Peptidase_M1_aminopeptidases"/>
</dbReference>
<dbReference type="GO" id="GO:0008270">
    <property type="term" value="F:zinc ion binding"/>
    <property type="evidence" value="ECO:0007669"/>
    <property type="project" value="InterPro"/>
</dbReference>
<dbReference type="Gene3D" id="1.10.390.10">
    <property type="entry name" value="Neutral Protease Domain 2"/>
    <property type="match status" value="1"/>
</dbReference>
<dbReference type="PANTHER" id="PTHR11533">
    <property type="entry name" value="PROTEASE M1 ZINC METALLOPROTEASE"/>
    <property type="match status" value="1"/>
</dbReference>
<keyword evidence="1" id="KW-0645">Protease</keyword>
<protein>
    <submittedName>
        <fullName evidence="3">ENPEP isoform 4</fullName>
    </submittedName>
</protein>
<dbReference type="Pfam" id="PF01433">
    <property type="entry name" value="Peptidase_M1"/>
    <property type="match status" value="1"/>
</dbReference>
<evidence type="ECO:0000256" key="1">
    <source>
        <dbReference type="ARBA" id="ARBA00022438"/>
    </source>
</evidence>
<keyword evidence="1" id="KW-0378">Hydrolase</keyword>
<gene>
    <name evidence="3" type="ORF">CK820_G0024069</name>
</gene>